<accession>A0A9X2EHA8</accession>
<dbReference type="InterPro" id="IPR006094">
    <property type="entry name" value="Oxid_FAD_bind_N"/>
</dbReference>
<dbReference type="RefSeq" id="WP_252113541.1">
    <property type="nucleotide sequence ID" value="NZ_JAMSHT010000001.1"/>
</dbReference>
<dbReference type="Pfam" id="PF02913">
    <property type="entry name" value="FAD-oxidase_C"/>
    <property type="match status" value="1"/>
</dbReference>
<evidence type="ECO:0000313" key="7">
    <source>
        <dbReference type="Proteomes" id="UP001155128"/>
    </source>
</evidence>
<dbReference type="InterPro" id="IPR016167">
    <property type="entry name" value="FAD-bd_PCMH_sub1"/>
</dbReference>
<comment type="caution">
    <text evidence="6">The sequence shown here is derived from an EMBL/GenBank/DDBJ whole genome shotgun (WGS) entry which is preliminary data.</text>
</comment>
<dbReference type="GO" id="GO:0071949">
    <property type="term" value="F:FAD binding"/>
    <property type="evidence" value="ECO:0007669"/>
    <property type="project" value="InterPro"/>
</dbReference>
<dbReference type="InterPro" id="IPR016171">
    <property type="entry name" value="Vanillyl_alc_oxidase_C-sub2"/>
</dbReference>
<dbReference type="PANTHER" id="PTHR43716">
    <property type="entry name" value="D-2-HYDROXYGLUTARATE DEHYDROGENASE, MITOCHONDRIAL"/>
    <property type="match status" value="1"/>
</dbReference>
<organism evidence="6 7">
    <name type="scientific">Sphingomicrobium sediminis</name>
    <dbReference type="NCBI Taxonomy" id="2950949"/>
    <lineage>
        <taxon>Bacteria</taxon>
        <taxon>Pseudomonadati</taxon>
        <taxon>Pseudomonadota</taxon>
        <taxon>Alphaproteobacteria</taxon>
        <taxon>Sphingomonadales</taxon>
        <taxon>Sphingomonadaceae</taxon>
        <taxon>Sphingomicrobium</taxon>
    </lineage>
</organism>
<comment type="cofactor">
    <cofactor evidence="1">
        <name>FAD</name>
        <dbReference type="ChEBI" id="CHEBI:57692"/>
    </cofactor>
</comment>
<dbReference type="Gene3D" id="3.30.70.2190">
    <property type="match status" value="1"/>
</dbReference>
<dbReference type="SUPFAM" id="SSF56176">
    <property type="entry name" value="FAD-binding/transporter-associated domain-like"/>
    <property type="match status" value="1"/>
</dbReference>
<sequence>MSRGHDRLIAELREKLGATVVVTDPDLIAPWLTDWRGRWTGKAAAMLQPGTREEVSTILAAANEAGVPLVPQGGNSSMVGGATPDQSGDMVILSLRRMKEIRAIDPETRQCVVEAGMILATLQDELAEVGLRLPLDLGARGSATIGGLVSTNAGGTEVLRHGTMGEQVLGLEAVLADGSVIDTLSPLKKDNRGPRIDRMMIGGEGQFGVITAVRLQLTALPSDRATAWVGVASPQAALKLLRFCEQECDAVEGFELLPKDSLAAAEAVFDLRAPLDGDHDWQVLIEAKGESEAGTLNEKLGSILAGAIEQGLAQDAVLAQSEAQAEAFWSIRHHLSDAEKRHYGMANSHDISVPVDAMPAFLKEVRDRIEADYPGAWVSGYGHLGDGNIHLHVRPMDRASDDWRATEGAEIERKVHDMIVAHGGSISAEHGIGQMKRDEFARLGEPARLAMLRALKQALDPKRILNPGKLIP</sequence>
<keyword evidence="7" id="KW-1185">Reference proteome</keyword>
<evidence type="ECO:0000256" key="1">
    <source>
        <dbReference type="ARBA" id="ARBA00001974"/>
    </source>
</evidence>
<reference evidence="6" key="1">
    <citation type="submission" date="2022-06" db="EMBL/GenBank/DDBJ databases">
        <title>Sphingomicrobium sedimins sp. nov., a marine bacterium isolated from tidal flat.</title>
        <authorList>
            <person name="Kim C.-H."/>
            <person name="Yoo Y."/>
            <person name="Kim J.-J."/>
        </authorList>
    </citation>
    <scope>NUCLEOTIDE SEQUENCE</scope>
    <source>
        <strain evidence="6">GRR-S6-50</strain>
    </source>
</reference>
<dbReference type="Proteomes" id="UP001155128">
    <property type="component" value="Unassembled WGS sequence"/>
</dbReference>
<name>A0A9X2EHA8_9SPHN</name>
<dbReference type="InterPro" id="IPR016164">
    <property type="entry name" value="FAD-linked_Oxase-like_C"/>
</dbReference>
<dbReference type="AlphaFoldDB" id="A0A9X2EHA8"/>
<dbReference type="InterPro" id="IPR036318">
    <property type="entry name" value="FAD-bd_PCMH-like_sf"/>
</dbReference>
<dbReference type="PANTHER" id="PTHR43716:SF2">
    <property type="entry name" value="BLL6224 PROTEIN"/>
    <property type="match status" value="1"/>
</dbReference>
<dbReference type="Gene3D" id="3.30.43.10">
    <property type="entry name" value="Uridine Diphospho-n-acetylenolpyruvylglucosamine Reductase, domain 2"/>
    <property type="match status" value="1"/>
</dbReference>
<proteinExistence type="inferred from homology"/>
<comment type="similarity">
    <text evidence="2">Belongs to the FAD-binding oxidoreductase/transferase type 4 family.</text>
</comment>
<dbReference type="PROSITE" id="PS51387">
    <property type="entry name" value="FAD_PCMH"/>
    <property type="match status" value="1"/>
</dbReference>
<keyword evidence="3" id="KW-0285">Flavoprotein</keyword>
<dbReference type="GO" id="GO:0003824">
    <property type="term" value="F:catalytic activity"/>
    <property type="evidence" value="ECO:0007669"/>
    <property type="project" value="InterPro"/>
</dbReference>
<dbReference type="InterPro" id="IPR016169">
    <property type="entry name" value="FAD-bd_PCMH_sub2"/>
</dbReference>
<evidence type="ECO:0000256" key="4">
    <source>
        <dbReference type="ARBA" id="ARBA00022827"/>
    </source>
</evidence>
<dbReference type="InterPro" id="IPR004113">
    <property type="entry name" value="FAD-bd_oxidored_4_C"/>
</dbReference>
<dbReference type="Gene3D" id="1.10.45.10">
    <property type="entry name" value="Vanillyl-alcohol Oxidase, Chain A, domain 4"/>
    <property type="match status" value="1"/>
</dbReference>
<gene>
    <name evidence="6" type="ORF">NDO55_06505</name>
</gene>
<evidence type="ECO:0000256" key="3">
    <source>
        <dbReference type="ARBA" id="ARBA00022630"/>
    </source>
</evidence>
<dbReference type="InterPro" id="IPR051264">
    <property type="entry name" value="FAD-oxidored/transferase_4"/>
</dbReference>
<protein>
    <submittedName>
        <fullName evidence="6">FAD-binding oxidoreductase</fullName>
    </submittedName>
</protein>
<keyword evidence="4" id="KW-0274">FAD</keyword>
<dbReference type="EMBL" id="JAMSHT010000001">
    <property type="protein sequence ID" value="MCM8557466.1"/>
    <property type="molecule type" value="Genomic_DNA"/>
</dbReference>
<dbReference type="Gene3D" id="3.30.465.10">
    <property type="match status" value="1"/>
</dbReference>
<dbReference type="InterPro" id="IPR016166">
    <property type="entry name" value="FAD-bd_PCMH"/>
</dbReference>
<dbReference type="Gene3D" id="3.30.70.2740">
    <property type="match status" value="1"/>
</dbReference>
<evidence type="ECO:0000256" key="2">
    <source>
        <dbReference type="ARBA" id="ARBA00008000"/>
    </source>
</evidence>
<dbReference type="GO" id="GO:0022904">
    <property type="term" value="P:respiratory electron transport chain"/>
    <property type="evidence" value="ECO:0007669"/>
    <property type="project" value="TreeGrafter"/>
</dbReference>
<feature type="domain" description="FAD-binding PCMH-type" evidence="5">
    <location>
        <begin position="39"/>
        <end position="220"/>
    </location>
</feature>
<evidence type="ECO:0000259" key="5">
    <source>
        <dbReference type="PROSITE" id="PS51387"/>
    </source>
</evidence>
<dbReference type="Pfam" id="PF01565">
    <property type="entry name" value="FAD_binding_4"/>
    <property type="match status" value="1"/>
</dbReference>
<evidence type="ECO:0000313" key="6">
    <source>
        <dbReference type="EMBL" id="MCM8557466.1"/>
    </source>
</evidence>
<dbReference type="SUPFAM" id="SSF55103">
    <property type="entry name" value="FAD-linked oxidases, C-terminal domain"/>
    <property type="match status" value="1"/>
</dbReference>
<dbReference type="FunFam" id="1.10.45.10:FF:000001">
    <property type="entry name" value="D-lactate dehydrogenase mitochondrial"/>
    <property type="match status" value="1"/>
</dbReference>